<dbReference type="GO" id="GO:0003684">
    <property type="term" value="F:damaged DNA binding"/>
    <property type="evidence" value="ECO:0007669"/>
    <property type="project" value="TreeGrafter"/>
</dbReference>
<dbReference type="GeneID" id="37029639"/>
<dbReference type="Gene3D" id="2.40.50.140">
    <property type="entry name" value="Nucleic acid-binding proteins"/>
    <property type="match status" value="1"/>
</dbReference>
<dbReference type="GO" id="GO:0000724">
    <property type="term" value="P:double-strand break repair via homologous recombination"/>
    <property type="evidence" value="ECO:0007669"/>
    <property type="project" value="TreeGrafter"/>
</dbReference>
<dbReference type="GO" id="GO:0006298">
    <property type="term" value="P:mismatch repair"/>
    <property type="evidence" value="ECO:0007669"/>
    <property type="project" value="TreeGrafter"/>
</dbReference>
<dbReference type="GO" id="GO:0006289">
    <property type="term" value="P:nucleotide-excision repair"/>
    <property type="evidence" value="ECO:0007669"/>
    <property type="project" value="TreeGrafter"/>
</dbReference>
<dbReference type="STRING" id="1569628.A0A316UU48"/>
<dbReference type="RefSeq" id="XP_025361237.1">
    <property type="nucleotide sequence ID" value="XM_025507816.1"/>
</dbReference>
<protein>
    <submittedName>
        <fullName evidence="4">Replication factor A protein 3</fullName>
    </submittedName>
</protein>
<dbReference type="GO" id="GO:0006260">
    <property type="term" value="P:DNA replication"/>
    <property type="evidence" value="ECO:0007669"/>
    <property type="project" value="InterPro"/>
</dbReference>
<comment type="subcellular location">
    <subcellularLocation>
        <location evidence="1">Nucleus</location>
    </subcellularLocation>
</comment>
<dbReference type="Pfam" id="PF08661">
    <property type="entry name" value="Rep_fac-A_3"/>
    <property type="match status" value="1"/>
</dbReference>
<dbReference type="EMBL" id="KZ819671">
    <property type="protein sequence ID" value="PWN26625.1"/>
    <property type="molecule type" value="Genomic_DNA"/>
</dbReference>
<proteinExistence type="inferred from homology"/>
<dbReference type="CDD" id="cd04479">
    <property type="entry name" value="RPA3"/>
    <property type="match status" value="1"/>
</dbReference>
<dbReference type="InterPro" id="IPR012340">
    <property type="entry name" value="NA-bd_OB-fold"/>
</dbReference>
<evidence type="ECO:0000256" key="3">
    <source>
        <dbReference type="ARBA" id="ARBA00023242"/>
    </source>
</evidence>
<keyword evidence="3" id="KW-0539">Nucleus</keyword>
<dbReference type="PANTHER" id="PTHR15114:SF1">
    <property type="entry name" value="REPLICATION PROTEIN A 14 KDA SUBUNIT"/>
    <property type="match status" value="1"/>
</dbReference>
<dbReference type="InterPro" id="IPR013970">
    <property type="entry name" value="Rfa2"/>
</dbReference>
<dbReference type="GO" id="GO:0006284">
    <property type="term" value="P:base-excision repair"/>
    <property type="evidence" value="ECO:0007669"/>
    <property type="project" value="TreeGrafter"/>
</dbReference>
<dbReference type="GO" id="GO:0005662">
    <property type="term" value="C:DNA replication factor A complex"/>
    <property type="evidence" value="ECO:0007669"/>
    <property type="project" value="TreeGrafter"/>
</dbReference>
<evidence type="ECO:0000313" key="4">
    <source>
        <dbReference type="EMBL" id="PWN26625.1"/>
    </source>
</evidence>
<reference evidence="4 5" key="1">
    <citation type="journal article" date="2018" name="Mol. Biol. Evol.">
        <title>Broad Genomic Sampling Reveals a Smut Pathogenic Ancestry of the Fungal Clade Ustilaginomycotina.</title>
        <authorList>
            <person name="Kijpornyongpan T."/>
            <person name="Mondo S.J."/>
            <person name="Barry K."/>
            <person name="Sandor L."/>
            <person name="Lee J."/>
            <person name="Lipzen A."/>
            <person name="Pangilinan J."/>
            <person name="LaButti K."/>
            <person name="Hainaut M."/>
            <person name="Henrissat B."/>
            <person name="Grigoriev I.V."/>
            <person name="Spatafora J.W."/>
            <person name="Aime M.C."/>
        </authorList>
    </citation>
    <scope>NUCLEOTIDE SEQUENCE [LARGE SCALE GENOMIC DNA]</scope>
    <source>
        <strain evidence="4 5">MCA 5214</strain>
    </source>
</reference>
<dbReference type="OrthoDB" id="188186at2759"/>
<evidence type="ECO:0000256" key="2">
    <source>
        <dbReference type="ARBA" id="ARBA00009761"/>
    </source>
</evidence>
<keyword evidence="5" id="KW-1185">Reference proteome</keyword>
<dbReference type="SUPFAM" id="SSF50249">
    <property type="entry name" value="Nucleic acid-binding proteins"/>
    <property type="match status" value="1"/>
</dbReference>
<dbReference type="GO" id="GO:0003697">
    <property type="term" value="F:single-stranded DNA binding"/>
    <property type="evidence" value="ECO:0007669"/>
    <property type="project" value="TreeGrafter"/>
</dbReference>
<comment type="similarity">
    <text evidence="2">Belongs to the replication factor A protein 3 family.</text>
</comment>
<evidence type="ECO:0000313" key="5">
    <source>
        <dbReference type="Proteomes" id="UP000245884"/>
    </source>
</evidence>
<dbReference type="GO" id="GO:0035861">
    <property type="term" value="C:site of double-strand break"/>
    <property type="evidence" value="ECO:0007669"/>
    <property type="project" value="TreeGrafter"/>
</dbReference>
<dbReference type="AlphaFoldDB" id="A0A316UU48"/>
<dbReference type="PANTHER" id="PTHR15114">
    <property type="entry name" value="REPLICATION PROTEIN A3"/>
    <property type="match status" value="1"/>
</dbReference>
<evidence type="ECO:0000256" key="1">
    <source>
        <dbReference type="ARBA" id="ARBA00004123"/>
    </source>
</evidence>
<gene>
    <name evidence="4" type="ORF">BDZ90DRAFT_254064</name>
</gene>
<dbReference type="Proteomes" id="UP000245884">
    <property type="component" value="Unassembled WGS sequence"/>
</dbReference>
<organism evidence="4 5">
    <name type="scientific">Jaminaea rosea</name>
    <dbReference type="NCBI Taxonomy" id="1569628"/>
    <lineage>
        <taxon>Eukaryota</taxon>
        <taxon>Fungi</taxon>
        <taxon>Dikarya</taxon>
        <taxon>Basidiomycota</taxon>
        <taxon>Ustilaginomycotina</taxon>
        <taxon>Exobasidiomycetes</taxon>
        <taxon>Microstromatales</taxon>
        <taxon>Microstromatales incertae sedis</taxon>
        <taxon>Jaminaea</taxon>
    </lineage>
</organism>
<accession>A0A316UU48</accession>
<name>A0A316UU48_9BASI</name>
<sequence>MEHPTPFINSSLLPNYRGQIVRITGKVTKLSASTLLIQTSDMGNVEVGLNRDTDLDGAKFVEVIGKVADSGETIREFTSLDLGDGVDMNLVERVVTVSQKFPGLFTQASD</sequence>